<comment type="caution">
    <text evidence="1">The sequence shown here is derived from an EMBL/GenBank/DDBJ whole genome shotgun (WGS) entry which is preliminary data.</text>
</comment>
<reference evidence="1" key="1">
    <citation type="submission" date="2022-07" db="EMBL/GenBank/DDBJ databases">
        <title>Phylogenomic reconstructions and comparative analyses of Kickxellomycotina fungi.</title>
        <authorList>
            <person name="Reynolds N.K."/>
            <person name="Stajich J.E."/>
            <person name="Barry K."/>
            <person name="Grigoriev I.V."/>
            <person name="Crous P."/>
            <person name="Smith M.E."/>
        </authorList>
    </citation>
    <scope>NUCLEOTIDE SEQUENCE</scope>
    <source>
        <strain evidence="1">BCRC 34780</strain>
    </source>
</reference>
<evidence type="ECO:0000313" key="2">
    <source>
        <dbReference type="Proteomes" id="UP001140087"/>
    </source>
</evidence>
<sequence>RARGRRQRWRRQRVGAADRRVRCRSGRDVCGDAAVGGGRAAGADPLGVLHGRDGVERAVRLRVPAGRGDAAHAGGGPWRHRVPAPGGPRDRAAGEAQGVQPAGPGPRHRRRQSAAQPPRRRAHVRLGLGHPGRPRRRQAAPAHQQRRQDPPAPRARRPPSGHCVPRAHAPALVGRRRIAAALVPAPPGPGPDRNVRGGQVPADKSRAHGPHAGRRHRIGHHHPAHADAGPVFARRL</sequence>
<keyword evidence="2" id="KW-1185">Reference proteome</keyword>
<name>A0ACC1KGF3_9FUNG</name>
<feature type="non-terminal residue" evidence="1">
    <location>
        <position position="236"/>
    </location>
</feature>
<evidence type="ECO:0000313" key="1">
    <source>
        <dbReference type="EMBL" id="KAJ2789416.1"/>
    </source>
</evidence>
<gene>
    <name evidence="1" type="ORF">H4R21_006745</name>
</gene>
<protein>
    <submittedName>
        <fullName evidence="1">Uncharacterized protein</fullName>
    </submittedName>
</protein>
<dbReference type="Proteomes" id="UP001140087">
    <property type="component" value="Unassembled WGS sequence"/>
</dbReference>
<organism evidence="1 2">
    <name type="scientific">Coemansia helicoidea</name>
    <dbReference type="NCBI Taxonomy" id="1286919"/>
    <lineage>
        <taxon>Eukaryota</taxon>
        <taxon>Fungi</taxon>
        <taxon>Fungi incertae sedis</taxon>
        <taxon>Zoopagomycota</taxon>
        <taxon>Kickxellomycotina</taxon>
        <taxon>Kickxellomycetes</taxon>
        <taxon>Kickxellales</taxon>
        <taxon>Kickxellaceae</taxon>
        <taxon>Coemansia</taxon>
    </lineage>
</organism>
<feature type="non-terminal residue" evidence="1">
    <location>
        <position position="1"/>
    </location>
</feature>
<dbReference type="EMBL" id="JANBUN010003787">
    <property type="protein sequence ID" value="KAJ2789416.1"/>
    <property type="molecule type" value="Genomic_DNA"/>
</dbReference>
<proteinExistence type="predicted"/>
<accession>A0ACC1KGF3</accession>